<dbReference type="InterPro" id="IPR001611">
    <property type="entry name" value="Leu-rich_rpt"/>
</dbReference>
<comment type="caution">
    <text evidence="2">The sequence shown here is derived from an EMBL/GenBank/DDBJ whole genome shotgun (WGS) entry which is preliminary data.</text>
</comment>
<dbReference type="PANTHER" id="PTHR24114:SF50">
    <property type="entry name" value="RNI-LIKE PROTEIN"/>
    <property type="match status" value="1"/>
</dbReference>
<dbReference type="Pfam" id="PF13516">
    <property type="entry name" value="LRR_6"/>
    <property type="match status" value="4"/>
</dbReference>
<keyword evidence="3" id="KW-1185">Reference proteome</keyword>
<protein>
    <submittedName>
        <fullName evidence="2">Uncharacterized protein</fullName>
    </submittedName>
</protein>
<accession>A0A8K0CCD4</accession>
<dbReference type="InterPro" id="IPR052394">
    <property type="entry name" value="LRR-containing"/>
</dbReference>
<name>A0A8K0CCD4_IGNLU</name>
<feature type="region of interest" description="Disordered" evidence="1">
    <location>
        <begin position="497"/>
        <end position="627"/>
    </location>
</feature>
<dbReference type="Gene3D" id="3.80.10.10">
    <property type="entry name" value="Ribonuclease Inhibitor"/>
    <property type="match status" value="1"/>
</dbReference>
<dbReference type="SUPFAM" id="SSF52047">
    <property type="entry name" value="RNI-like"/>
    <property type="match status" value="1"/>
</dbReference>
<gene>
    <name evidence="2" type="ORF">ILUMI_21490</name>
</gene>
<organism evidence="2 3">
    <name type="scientific">Ignelater luminosus</name>
    <name type="common">Cucubano</name>
    <name type="synonym">Pyrophorus luminosus</name>
    <dbReference type="NCBI Taxonomy" id="2038154"/>
    <lineage>
        <taxon>Eukaryota</taxon>
        <taxon>Metazoa</taxon>
        <taxon>Ecdysozoa</taxon>
        <taxon>Arthropoda</taxon>
        <taxon>Hexapoda</taxon>
        <taxon>Insecta</taxon>
        <taxon>Pterygota</taxon>
        <taxon>Neoptera</taxon>
        <taxon>Endopterygota</taxon>
        <taxon>Coleoptera</taxon>
        <taxon>Polyphaga</taxon>
        <taxon>Elateriformia</taxon>
        <taxon>Elateroidea</taxon>
        <taxon>Elateridae</taxon>
        <taxon>Agrypninae</taxon>
        <taxon>Pyrophorini</taxon>
        <taxon>Ignelater</taxon>
    </lineage>
</organism>
<dbReference type="EMBL" id="VTPC01090143">
    <property type="protein sequence ID" value="KAF2884693.1"/>
    <property type="molecule type" value="Genomic_DNA"/>
</dbReference>
<evidence type="ECO:0000313" key="3">
    <source>
        <dbReference type="Proteomes" id="UP000801492"/>
    </source>
</evidence>
<feature type="compositionally biased region" description="Low complexity" evidence="1">
    <location>
        <begin position="554"/>
        <end position="564"/>
    </location>
</feature>
<proteinExistence type="predicted"/>
<dbReference type="SMART" id="SM00368">
    <property type="entry name" value="LRR_RI"/>
    <property type="match status" value="6"/>
</dbReference>
<feature type="compositionally biased region" description="Polar residues" evidence="1">
    <location>
        <begin position="595"/>
        <end position="621"/>
    </location>
</feature>
<evidence type="ECO:0000256" key="1">
    <source>
        <dbReference type="SAM" id="MobiDB-lite"/>
    </source>
</evidence>
<dbReference type="Proteomes" id="UP000801492">
    <property type="component" value="Unassembled WGS sequence"/>
</dbReference>
<dbReference type="OrthoDB" id="8436363at2759"/>
<evidence type="ECO:0000313" key="2">
    <source>
        <dbReference type="EMBL" id="KAF2884693.1"/>
    </source>
</evidence>
<dbReference type="InterPro" id="IPR032675">
    <property type="entry name" value="LRR_dom_sf"/>
</dbReference>
<feature type="compositionally biased region" description="Basic residues" evidence="1">
    <location>
        <begin position="505"/>
        <end position="518"/>
    </location>
</feature>
<reference evidence="2" key="1">
    <citation type="submission" date="2019-08" db="EMBL/GenBank/DDBJ databases">
        <title>The genome of the North American firefly Photinus pyralis.</title>
        <authorList>
            <consortium name="Photinus pyralis genome working group"/>
            <person name="Fallon T.R."/>
            <person name="Sander Lower S.E."/>
            <person name="Weng J.-K."/>
        </authorList>
    </citation>
    <scope>NUCLEOTIDE SEQUENCE</scope>
    <source>
        <strain evidence="2">TRF0915ILg1</strain>
        <tissue evidence="2">Whole body</tissue>
    </source>
</reference>
<sequence length="627" mass="70179">MAENPTVIKGPPESSKIDLDSVPEDEFLDNLFLEEEIEDLFNKNTESFRCLAQILISRSSLLRHPLYHFPPLVDPGLDAAFNYVEPEPLIDNVGHEQYLKLCKDFKIVPISRVLRSLPTETLDLKYYGLTDKQIRAIMDALSKNEFIKNLILEDNWLSPEACQKISDMLVVNKTIEYLNLRECRINPEGADRLSDGITNTVSLTELDLSFNSLGDEGLLLLEDALSLNMSITKLNLSHNDLVEESAKTLSRILDVNNFIEDLDLSWNGFYTGPGNKILFSILQDNKNIRILNLAWNGIGTREAAMPIMKYLKKAVGLEHFDISNNRLTQKSFQLIKNGVAKCSSLISLKIGNNLLTADEAFTVANLTNTLKDLKYLDLENTFLNKDFVPFWKRQTKRGISIIIGGIYSNYIIKGPDITKLTFDRANFLAKKSKKNFGHFILQMPEGNMSKQEFEKTIKKFKMKKLDKDLVLAIGNRFPAKKQKINLKEMREVYMNYYPNTALPPPKKKGKGKEKKGKGRQPEETIPLPEQPPAEGTVPLEGQTTVEGVPPPPEEQAAAEGAPLPEGQPPVEGASPKGEGLAPEGESPQGEASPEGETQTEQQALPETTTEVPGQENEQVQPTEEPAE</sequence>
<dbReference type="AlphaFoldDB" id="A0A8K0CCD4"/>
<dbReference type="PANTHER" id="PTHR24114">
    <property type="entry name" value="LEUCINE RICH REPEAT FAMILY PROTEIN"/>
    <property type="match status" value="1"/>
</dbReference>